<evidence type="ECO:0000256" key="4">
    <source>
        <dbReference type="ARBA" id="ARBA00022729"/>
    </source>
</evidence>
<dbReference type="STRING" id="32264.T1KVF6"/>
<dbReference type="InterPro" id="IPR043504">
    <property type="entry name" value="Peptidase_S1_PA_chymotrypsin"/>
</dbReference>
<dbReference type="SMART" id="SM00020">
    <property type="entry name" value="Tryp_SPc"/>
    <property type="match status" value="2"/>
</dbReference>
<evidence type="ECO:0000256" key="6">
    <source>
        <dbReference type="ARBA" id="ARBA00022801"/>
    </source>
</evidence>
<dbReference type="CDD" id="cd00190">
    <property type="entry name" value="Tryp_SPc"/>
    <property type="match status" value="2"/>
</dbReference>
<dbReference type="InterPro" id="IPR001254">
    <property type="entry name" value="Trypsin_dom"/>
</dbReference>
<keyword evidence="10" id="KW-1015">Disulfide bond</keyword>
<evidence type="ECO:0000256" key="15">
    <source>
        <dbReference type="SAM" id="Phobius"/>
    </source>
</evidence>
<dbReference type="InterPro" id="IPR033116">
    <property type="entry name" value="TRYPSIN_SER"/>
</dbReference>
<dbReference type="GO" id="GO:0004252">
    <property type="term" value="F:serine-type endopeptidase activity"/>
    <property type="evidence" value="ECO:0007669"/>
    <property type="project" value="InterPro"/>
</dbReference>
<keyword evidence="18" id="KW-1185">Reference proteome</keyword>
<feature type="transmembrane region" description="Helical" evidence="15">
    <location>
        <begin position="7"/>
        <end position="25"/>
    </location>
</feature>
<dbReference type="Proteomes" id="UP000015104">
    <property type="component" value="Unassembled WGS sequence"/>
</dbReference>
<dbReference type="KEGG" id="tut:107367685"/>
<proteinExistence type="predicted"/>
<keyword evidence="4" id="KW-0732">Signal</keyword>
<evidence type="ECO:0000256" key="3">
    <source>
        <dbReference type="ARBA" id="ARBA00022670"/>
    </source>
</evidence>
<keyword evidence="6 13" id="KW-0378">Hydrolase</keyword>
<dbReference type="AlphaFoldDB" id="T1KVF6"/>
<dbReference type="OrthoDB" id="546450at2759"/>
<dbReference type="InterPro" id="IPR001314">
    <property type="entry name" value="Peptidase_S1A"/>
</dbReference>
<dbReference type="PANTHER" id="PTHR24252:SF7">
    <property type="entry name" value="HYALIN"/>
    <property type="match status" value="1"/>
</dbReference>
<dbReference type="GO" id="GO:0042381">
    <property type="term" value="P:hemolymph coagulation"/>
    <property type="evidence" value="ECO:0007669"/>
    <property type="project" value="UniProtKB-KW"/>
</dbReference>
<keyword evidence="1" id="KW-0245">EGF-like domain</keyword>
<reference evidence="18" key="1">
    <citation type="submission" date="2011-08" db="EMBL/GenBank/DDBJ databases">
        <authorList>
            <person name="Rombauts S."/>
        </authorList>
    </citation>
    <scope>NUCLEOTIDE SEQUENCE</scope>
    <source>
        <strain evidence="18">London</strain>
    </source>
</reference>
<dbReference type="FunFam" id="2.40.10.10:FF:000120">
    <property type="entry name" value="Putative serine protease"/>
    <property type="match status" value="1"/>
</dbReference>
<organism evidence="17 18">
    <name type="scientific">Tetranychus urticae</name>
    <name type="common">Two-spotted spider mite</name>
    <dbReference type="NCBI Taxonomy" id="32264"/>
    <lineage>
        <taxon>Eukaryota</taxon>
        <taxon>Metazoa</taxon>
        <taxon>Ecdysozoa</taxon>
        <taxon>Arthropoda</taxon>
        <taxon>Chelicerata</taxon>
        <taxon>Arachnida</taxon>
        <taxon>Acari</taxon>
        <taxon>Acariformes</taxon>
        <taxon>Trombidiformes</taxon>
        <taxon>Prostigmata</taxon>
        <taxon>Eleutherengona</taxon>
        <taxon>Raphignathae</taxon>
        <taxon>Tetranychoidea</taxon>
        <taxon>Tetranychidae</taxon>
        <taxon>Tetranychus</taxon>
    </lineage>
</organism>
<sequence>MMVTTHLSNYLVILGILINPIYSFYPTYNLDLEPNESIEVSPTELNQLPANPNGYKSIYIESEKTDKNAFIDILMENIQADSNSCPLGIFHIDQNNTISEYDEQQERIWIFVPSYDFNLTLCSDAIHNNSNLIVKRFETTCFKRFTKTDINTFSTWIPAWNGTEPFRCIWFVENPDKSQVDVNFSFRYRKKDQPIGHELDFLVAIESNDRRIVPTIVNQTSMRQMSMDSQLIAMEYIALQPVGKQLKLQIDRKTWTPQYISTGSNKPSSYQANTQCYCGTENIDQRIVGGHEVNPKHRYPWMVAFLKLNGEPFCGGTVITNQYILTAAHCFDNSSSPAYNPRTVKLAIGAHDLTVDRTYYRIRSIKMHENYKKTGSALYNDIALVKIDGNLTFDQFTVAPICLPSPEMVVFNNLTVAGWGFTNEDGAPSKVLRDVTLPYVTNRECQEFHGEVITSSMMCAGGNQDEDSCQGDSGSPLMFRRDGALYAVGLVSFGLGCGRPFYYGVYTRTSRYLKWIQDNTIGSKSCPVYIDKPSTSSTPMPSSQSTPRPTSPGTNIKNGINSKPIYPNLENCGIMNIKNTRVIGGKETNSNEYPWMAALGYRKDFIGGGVVVAPYYILTSARKIKSLTRSWDFNLSNLTVILGGFDLTAKESSKELFKVSKISFHPLSSTENYDYDYALLKLAPSRGNQNSFNYRPICLPRSSFEIIDGITTLALGWGSTVAEGSTPTNKLRQVKLDLITASTCRSFYQNVITNTMFCAAKPGADVCFGDDGGPLMYPFRQRWYLLGVFSWKPSDVCAFPRKPSIFTDVRHALPWITFVTGAETL</sequence>
<evidence type="ECO:0000256" key="8">
    <source>
        <dbReference type="ARBA" id="ARBA00022825"/>
    </source>
</evidence>
<reference evidence="17" key="2">
    <citation type="submission" date="2015-06" db="UniProtKB">
        <authorList>
            <consortium name="EnsemblMetazoa"/>
        </authorList>
    </citation>
    <scope>IDENTIFICATION</scope>
</reference>
<protein>
    <recommendedName>
        <fullName evidence="12">limulus clotting factor C</fullName>
        <ecNumber evidence="12">3.4.21.84</ecNumber>
    </recommendedName>
</protein>
<keyword evidence="15" id="KW-1133">Transmembrane helix</keyword>
<dbReference type="InterPro" id="IPR018114">
    <property type="entry name" value="TRYPSIN_HIS"/>
</dbReference>
<feature type="compositionally biased region" description="Low complexity" evidence="14">
    <location>
        <begin position="533"/>
        <end position="554"/>
    </location>
</feature>
<evidence type="ECO:0000313" key="17">
    <source>
        <dbReference type="EnsemblMetazoa" id="tetur23g00450.1"/>
    </source>
</evidence>
<keyword evidence="2" id="KW-0768">Sushi</keyword>
<keyword evidence="8 13" id="KW-0720">Serine protease</keyword>
<dbReference type="EC" id="3.4.21.84" evidence="12"/>
<evidence type="ECO:0000256" key="14">
    <source>
        <dbReference type="SAM" id="MobiDB-lite"/>
    </source>
</evidence>
<dbReference type="GO" id="GO:0006508">
    <property type="term" value="P:proteolysis"/>
    <property type="evidence" value="ECO:0007669"/>
    <property type="project" value="UniProtKB-KW"/>
</dbReference>
<keyword evidence="9" id="KW-0130">Cell adhesion</keyword>
<dbReference type="PANTHER" id="PTHR24252">
    <property type="entry name" value="ACROSIN-RELATED"/>
    <property type="match status" value="1"/>
</dbReference>
<evidence type="ECO:0000313" key="18">
    <source>
        <dbReference type="Proteomes" id="UP000015104"/>
    </source>
</evidence>
<feature type="domain" description="Peptidase S1" evidence="16">
    <location>
        <begin position="287"/>
        <end position="521"/>
    </location>
</feature>
<dbReference type="Pfam" id="PF00089">
    <property type="entry name" value="Trypsin"/>
    <property type="match status" value="2"/>
</dbReference>
<comment type="catalytic activity">
    <reaction evidence="11">
        <text>Selective cleavage of 103-Arg-|-Ser-104 and 124-Ile-|-Ile-125 bonds in Limulus clotting factor B to form activated factor B. Cleavage of -Pro-Arg-|-Xaa- bonds in synthetic substrates.</text>
        <dbReference type="EC" id="3.4.21.84"/>
    </reaction>
</comment>
<keyword evidence="5" id="KW-0430">Lectin</keyword>
<dbReference type="PROSITE" id="PS50240">
    <property type="entry name" value="TRYPSIN_DOM"/>
    <property type="match status" value="2"/>
</dbReference>
<dbReference type="HOGENOM" id="CLU_343354_0_0_1"/>
<dbReference type="Gene3D" id="2.40.10.10">
    <property type="entry name" value="Trypsin-like serine proteases"/>
    <property type="match status" value="2"/>
</dbReference>
<dbReference type="PRINTS" id="PR00722">
    <property type="entry name" value="CHYMOTRYPSIN"/>
</dbReference>
<evidence type="ECO:0000259" key="16">
    <source>
        <dbReference type="PROSITE" id="PS50240"/>
    </source>
</evidence>
<keyword evidence="15" id="KW-0812">Transmembrane</keyword>
<evidence type="ECO:0000256" key="5">
    <source>
        <dbReference type="ARBA" id="ARBA00022734"/>
    </source>
</evidence>
<evidence type="ECO:0000256" key="10">
    <source>
        <dbReference type="ARBA" id="ARBA00023157"/>
    </source>
</evidence>
<dbReference type="EMBL" id="CAEY01000613">
    <property type="status" value="NOT_ANNOTATED_CDS"/>
    <property type="molecule type" value="Genomic_DNA"/>
</dbReference>
<dbReference type="EnsemblMetazoa" id="tetur23g00450.1">
    <property type="protein sequence ID" value="tetur23g00450.1"/>
    <property type="gene ID" value="tetur23g00450"/>
</dbReference>
<keyword evidence="15" id="KW-0472">Membrane</keyword>
<dbReference type="OMA" id="WIPAWNG"/>
<feature type="region of interest" description="Disordered" evidence="14">
    <location>
        <begin position="532"/>
        <end position="560"/>
    </location>
</feature>
<evidence type="ECO:0000256" key="11">
    <source>
        <dbReference type="ARBA" id="ARBA00052079"/>
    </source>
</evidence>
<dbReference type="GO" id="GO:0030246">
    <property type="term" value="F:carbohydrate binding"/>
    <property type="evidence" value="ECO:0007669"/>
    <property type="project" value="UniProtKB-KW"/>
</dbReference>
<evidence type="ECO:0000256" key="1">
    <source>
        <dbReference type="ARBA" id="ARBA00022536"/>
    </source>
</evidence>
<dbReference type="SUPFAM" id="SSF50494">
    <property type="entry name" value="Trypsin-like serine proteases"/>
    <property type="match status" value="2"/>
</dbReference>
<gene>
    <name evidence="17" type="primary">107367685</name>
</gene>
<evidence type="ECO:0000256" key="12">
    <source>
        <dbReference type="ARBA" id="ARBA00066707"/>
    </source>
</evidence>
<accession>T1KVF6</accession>
<evidence type="ECO:0000256" key="2">
    <source>
        <dbReference type="ARBA" id="ARBA00022659"/>
    </source>
</evidence>
<keyword evidence="7" id="KW-0353">Hemolymph clotting</keyword>
<dbReference type="eggNOG" id="KOG3627">
    <property type="taxonomic scope" value="Eukaryota"/>
</dbReference>
<name>T1KVF6_TETUR</name>
<dbReference type="PROSITE" id="PS00134">
    <property type="entry name" value="TRYPSIN_HIS"/>
    <property type="match status" value="1"/>
</dbReference>
<dbReference type="PROSITE" id="PS00135">
    <property type="entry name" value="TRYPSIN_SER"/>
    <property type="match status" value="1"/>
</dbReference>
<dbReference type="InterPro" id="IPR009003">
    <property type="entry name" value="Peptidase_S1_PA"/>
</dbReference>
<evidence type="ECO:0000256" key="13">
    <source>
        <dbReference type="RuleBase" id="RU363034"/>
    </source>
</evidence>
<evidence type="ECO:0000256" key="7">
    <source>
        <dbReference type="ARBA" id="ARBA00022820"/>
    </source>
</evidence>
<evidence type="ECO:0000256" key="9">
    <source>
        <dbReference type="ARBA" id="ARBA00022889"/>
    </source>
</evidence>
<feature type="domain" description="Peptidase S1" evidence="16">
    <location>
        <begin position="582"/>
        <end position="821"/>
    </location>
</feature>
<dbReference type="GO" id="GO:0007155">
    <property type="term" value="P:cell adhesion"/>
    <property type="evidence" value="ECO:0007669"/>
    <property type="project" value="UniProtKB-KW"/>
</dbReference>
<keyword evidence="3 13" id="KW-0645">Protease</keyword>